<dbReference type="EMBL" id="CAMGYJ010000011">
    <property type="protein sequence ID" value="CAI0627125.1"/>
    <property type="molecule type" value="Genomic_DNA"/>
</dbReference>
<feature type="compositionally biased region" description="Polar residues" evidence="8">
    <location>
        <begin position="1"/>
        <end position="13"/>
    </location>
</feature>
<comment type="subcellular location">
    <subcellularLocation>
        <location evidence="1">Nucleus</location>
    </subcellularLocation>
</comment>
<keyword evidence="5" id="KW-0010">Activator</keyword>
<dbReference type="Pfam" id="PF09816">
    <property type="entry name" value="EAF"/>
    <property type="match status" value="1"/>
</dbReference>
<accession>A0AAV0S2W1</accession>
<gene>
    <name evidence="10" type="ORF">LITE_LOCUS51157</name>
</gene>
<feature type="domain" description="Transcription elongation factor Eaf N-terminal" evidence="9">
    <location>
        <begin position="106"/>
        <end position="203"/>
    </location>
</feature>
<keyword evidence="6" id="KW-0804">Transcription</keyword>
<feature type="region of interest" description="Disordered" evidence="8">
    <location>
        <begin position="293"/>
        <end position="315"/>
    </location>
</feature>
<keyword evidence="7" id="KW-0539">Nucleus</keyword>
<feature type="region of interest" description="Disordered" evidence="8">
    <location>
        <begin position="245"/>
        <end position="279"/>
    </location>
</feature>
<dbReference type="InterPro" id="IPR019194">
    <property type="entry name" value="Tscrpt_elong_fac_Eaf_N"/>
</dbReference>
<feature type="compositionally biased region" description="Acidic residues" evidence="8">
    <location>
        <begin position="293"/>
        <end position="305"/>
    </location>
</feature>
<evidence type="ECO:0000313" key="11">
    <source>
        <dbReference type="Proteomes" id="UP001154282"/>
    </source>
</evidence>
<protein>
    <recommendedName>
        <fullName evidence="9">Transcription elongation factor Eaf N-terminal domain-containing protein</fullName>
    </recommendedName>
</protein>
<dbReference type="PANTHER" id="PTHR15970">
    <property type="entry name" value="ELL-ASSOCIATED FACTOR EAF"/>
    <property type="match status" value="1"/>
</dbReference>
<feature type="compositionally biased region" description="Low complexity" evidence="8">
    <location>
        <begin position="380"/>
        <end position="411"/>
    </location>
</feature>
<comment type="caution">
    <text evidence="10">The sequence shown here is derived from an EMBL/GenBank/DDBJ whole genome shotgun (WGS) entry which is preliminary data.</text>
</comment>
<dbReference type="InterPro" id="IPR027093">
    <property type="entry name" value="EAF_fam"/>
</dbReference>
<feature type="region of interest" description="Disordered" evidence="8">
    <location>
        <begin position="345"/>
        <end position="417"/>
    </location>
</feature>
<evidence type="ECO:0000259" key="9">
    <source>
        <dbReference type="Pfam" id="PF09816"/>
    </source>
</evidence>
<evidence type="ECO:0000256" key="8">
    <source>
        <dbReference type="SAM" id="MobiDB-lite"/>
    </source>
</evidence>
<evidence type="ECO:0000256" key="6">
    <source>
        <dbReference type="ARBA" id="ARBA00023163"/>
    </source>
</evidence>
<dbReference type="Proteomes" id="UP001154282">
    <property type="component" value="Unassembled WGS sequence"/>
</dbReference>
<dbReference type="AlphaFoldDB" id="A0AAV0S2W1"/>
<evidence type="ECO:0000256" key="1">
    <source>
        <dbReference type="ARBA" id="ARBA00004123"/>
    </source>
</evidence>
<sequence>MASPANQRTSGRQNYPRRRRCGESHAQGTRGGSHRFHLKCLSSLLLPVHFLEKMSLHLPKYPAHPPVLLAPNPPRSGKNLESNPVPRTRIMANDEPSTAPEPDRWYDLTLGPSFKDQSKFCTLRYEFKPASIDKSQPGVLHKDGNKGVTVEYNNNQPGKPKLIFQGVSDEDYKENDAVLFFDGHSFRLERLHRAVKRLKHVRLPGGEALAATPPSADHKGANFKGVSQQMPVQMMEHMITSWQTLASEQEEESSGNDFCLLPPNSSASSPPHRKKNRGGEIMDTMLDCGSEEDIDIVNGDDDNNNDSETSNKNNASGMRAHALLDIDINLPQQAETDDEIAEVDISDDDDDEGKGPNAAEALKAQVGAQDRKDDVDDDCQSSSSGTSSDSDSSGSERGSSSSSHTETTSEGKNSPSE</sequence>
<evidence type="ECO:0000313" key="10">
    <source>
        <dbReference type="EMBL" id="CAI0627125.1"/>
    </source>
</evidence>
<feature type="region of interest" description="Disordered" evidence="8">
    <location>
        <begin position="1"/>
        <end position="33"/>
    </location>
</feature>
<evidence type="ECO:0000256" key="2">
    <source>
        <dbReference type="ARBA" id="ARBA00007798"/>
    </source>
</evidence>
<reference evidence="10" key="1">
    <citation type="submission" date="2022-08" db="EMBL/GenBank/DDBJ databases">
        <authorList>
            <person name="Gutierrez-Valencia J."/>
        </authorList>
    </citation>
    <scope>NUCLEOTIDE SEQUENCE</scope>
</reference>
<proteinExistence type="inferred from homology"/>
<evidence type="ECO:0000256" key="4">
    <source>
        <dbReference type="ARBA" id="ARBA00023015"/>
    </source>
</evidence>
<name>A0AAV0S2W1_9ROSI</name>
<dbReference type="PANTHER" id="PTHR15970:SF2">
    <property type="entry name" value="ELL-ASSOCIATED FACTOR EAF"/>
    <property type="match status" value="1"/>
</dbReference>
<dbReference type="GO" id="GO:0032783">
    <property type="term" value="C:super elongation complex"/>
    <property type="evidence" value="ECO:0007669"/>
    <property type="project" value="InterPro"/>
</dbReference>
<feature type="region of interest" description="Disordered" evidence="8">
    <location>
        <begin position="72"/>
        <end position="105"/>
    </location>
</feature>
<organism evidence="10 11">
    <name type="scientific">Linum tenue</name>
    <dbReference type="NCBI Taxonomy" id="586396"/>
    <lineage>
        <taxon>Eukaryota</taxon>
        <taxon>Viridiplantae</taxon>
        <taxon>Streptophyta</taxon>
        <taxon>Embryophyta</taxon>
        <taxon>Tracheophyta</taxon>
        <taxon>Spermatophyta</taxon>
        <taxon>Magnoliopsida</taxon>
        <taxon>eudicotyledons</taxon>
        <taxon>Gunneridae</taxon>
        <taxon>Pentapetalae</taxon>
        <taxon>rosids</taxon>
        <taxon>fabids</taxon>
        <taxon>Malpighiales</taxon>
        <taxon>Linaceae</taxon>
        <taxon>Linum</taxon>
    </lineage>
</organism>
<evidence type="ECO:0000256" key="7">
    <source>
        <dbReference type="ARBA" id="ARBA00023242"/>
    </source>
</evidence>
<keyword evidence="3" id="KW-0597">Phosphoprotein</keyword>
<keyword evidence="4" id="KW-0805">Transcription regulation</keyword>
<evidence type="ECO:0000256" key="3">
    <source>
        <dbReference type="ARBA" id="ARBA00022553"/>
    </source>
</evidence>
<comment type="similarity">
    <text evidence="2">Belongs to the EAF family.</text>
</comment>
<dbReference type="GO" id="GO:0006368">
    <property type="term" value="P:transcription elongation by RNA polymerase II"/>
    <property type="evidence" value="ECO:0007669"/>
    <property type="project" value="InterPro"/>
</dbReference>
<dbReference type="GO" id="GO:0003711">
    <property type="term" value="F:transcription elongation factor activity"/>
    <property type="evidence" value="ECO:0007669"/>
    <property type="project" value="TreeGrafter"/>
</dbReference>
<keyword evidence="11" id="KW-1185">Reference proteome</keyword>
<evidence type="ECO:0000256" key="5">
    <source>
        <dbReference type="ARBA" id="ARBA00023159"/>
    </source>
</evidence>